<name>A0A1H6CE15_9EURY</name>
<evidence type="ECO:0000259" key="2">
    <source>
        <dbReference type="Pfam" id="PF07510"/>
    </source>
</evidence>
<dbReference type="InterPro" id="IPR011089">
    <property type="entry name" value="GmrSD_C"/>
</dbReference>
<feature type="domain" description="GmrSD restriction endonucleases C-terminal" evidence="2">
    <location>
        <begin position="573"/>
        <end position="724"/>
    </location>
</feature>
<dbReference type="InterPro" id="IPR004919">
    <property type="entry name" value="GmrSD_N"/>
</dbReference>
<keyword evidence="4" id="KW-1185">Reference proteome</keyword>
<reference evidence="3 4" key="1">
    <citation type="submission" date="2016-10" db="EMBL/GenBank/DDBJ databases">
        <authorList>
            <person name="de Groot N.N."/>
        </authorList>
    </citation>
    <scope>NUCLEOTIDE SEQUENCE [LARGE SCALE GENOMIC DNA]</scope>
    <source>
        <strain evidence="3 4">CGMCC 1.10331</strain>
    </source>
</reference>
<dbReference type="RefSeq" id="WP_103992938.1">
    <property type="nucleotide sequence ID" value="NZ_FNVN01000007.1"/>
</dbReference>
<sequence length="813" mass="94326">MSDEADDLYDKYIDYDGRDLDTRNVGDGKVVRPITAENFEMEKRTLGEVLTDQKFNVPEYQRLYSWKNIHHEQYWSDIEQFVNADLVADRREVSDVFFSSMYFAVNDDKQVYEVIDGQQRLTTTHLLLRVLMEHLEDVDPASIEDDTLAEFRDYGIGRITDILYVEESFGKREPRLTLNKHDAEFFKALMMGPSAQVDYLKNEADFRIHGNNSDAVQVSECLDRFGTTDDDLADLDTDSLSSGAFFKLYRSHRRLLKAYEFYDEKISGVVADAETPDETVRALVNILNYVYNSYHVGEYLIREAESDFRMQIFEILNDRGVDLTKIDRIRAAVVNAFFDTDVKDEYVDKWEDIVVAFATDGDAIDDYLSIYLSIVDDGIDRIGDASAELTNAFDTRNIDSDVVPRLRNLDEAKAFLDYAHDLVDYYQDITTTELAAEDLELASHREQCREILVRLNNQQMDQWRPFVLALYYHTNPESERDAAQFHRVLETIEKLNLRRLLISERPSIFREVFIEAVEEFNLAPTADATPDSVYEASREYLITEMRSSTPTLFGDRFVDTVVQTQSWSTGTARLLFGKIAQDHFDDSSRAVERDLNMGNIHLEHVLPQTPVSDPEDPTWLREFFKLDSEPDIEIASEIERYIELVQRSDLDEEEERLKDNISEFITQGFIDDIGNFLLLRDTDNIGASNRPLAEKMTQYYSEIDGFASIYPNRYFTAEYGNVDRDSLDKLREQHDGGDVSNVDADVVAYFNSFWTYETLQDRRIELLLDILSTLGFDSFEDEFGIESDQDEVRHEIREKTDQEFEKRLSVRSL</sequence>
<gene>
    <name evidence="3" type="ORF">SAMN04488133_3388</name>
</gene>
<dbReference type="PANTHER" id="PTHR35149:SF1">
    <property type="entry name" value="DUF5655 DOMAIN-CONTAINING PROTEIN"/>
    <property type="match status" value="1"/>
</dbReference>
<feature type="domain" description="GmrSD restriction endonucleases N-terminal" evidence="1">
    <location>
        <begin position="47"/>
        <end position="332"/>
    </location>
</feature>
<evidence type="ECO:0000313" key="3">
    <source>
        <dbReference type="EMBL" id="SEG71239.1"/>
    </source>
</evidence>
<dbReference type="Proteomes" id="UP000236740">
    <property type="component" value="Unassembled WGS sequence"/>
</dbReference>
<organism evidence="3 4">
    <name type="scientific">Halobellus limi</name>
    <dbReference type="NCBI Taxonomy" id="699433"/>
    <lineage>
        <taxon>Archaea</taxon>
        <taxon>Methanobacteriati</taxon>
        <taxon>Methanobacteriota</taxon>
        <taxon>Stenosarchaea group</taxon>
        <taxon>Halobacteria</taxon>
        <taxon>Halobacteriales</taxon>
        <taxon>Haloferacaceae</taxon>
        <taxon>Halobellus</taxon>
    </lineage>
</organism>
<protein>
    <recommendedName>
        <fullName evidence="5">DUF262 domain-containing protein</fullName>
    </recommendedName>
</protein>
<dbReference type="AlphaFoldDB" id="A0A1H6CE15"/>
<evidence type="ECO:0000313" key="4">
    <source>
        <dbReference type="Proteomes" id="UP000236740"/>
    </source>
</evidence>
<dbReference type="Pfam" id="PF07510">
    <property type="entry name" value="GmrSD_C"/>
    <property type="match status" value="1"/>
</dbReference>
<evidence type="ECO:0000259" key="1">
    <source>
        <dbReference type="Pfam" id="PF03235"/>
    </source>
</evidence>
<evidence type="ECO:0008006" key="5">
    <source>
        <dbReference type="Google" id="ProtNLM"/>
    </source>
</evidence>
<accession>A0A1H6CE15</accession>
<dbReference type="PANTHER" id="PTHR35149">
    <property type="entry name" value="SLL5132 PROTEIN"/>
    <property type="match status" value="1"/>
</dbReference>
<dbReference type="EMBL" id="FNVN01000007">
    <property type="protein sequence ID" value="SEG71239.1"/>
    <property type="molecule type" value="Genomic_DNA"/>
</dbReference>
<proteinExistence type="predicted"/>
<dbReference type="Pfam" id="PF03235">
    <property type="entry name" value="GmrSD_N"/>
    <property type="match status" value="1"/>
</dbReference>